<reference evidence="7" key="1">
    <citation type="journal article" date="2021" name="Environ. Microbiol.">
        <title>Genomic characterization of three novel Desulfobacterota classes expand the metabolic and phylogenetic diversity of the phylum.</title>
        <authorList>
            <person name="Murphy C.L."/>
            <person name="Biggerstaff J."/>
            <person name="Eichhorn A."/>
            <person name="Ewing E."/>
            <person name="Shahan R."/>
            <person name="Soriano D."/>
            <person name="Stewart S."/>
            <person name="VanMol K."/>
            <person name="Walker R."/>
            <person name="Walters P."/>
            <person name="Elshahed M.S."/>
            <person name="Youssef N.H."/>
        </authorList>
    </citation>
    <scope>NUCLEOTIDE SEQUENCE</scope>
    <source>
        <strain evidence="7">Zod_Metabat.24</strain>
    </source>
</reference>
<organism evidence="7 8">
    <name type="scientific">Candidatus Zymogenus saltonus</name>
    <dbReference type="NCBI Taxonomy" id="2844893"/>
    <lineage>
        <taxon>Bacteria</taxon>
        <taxon>Deltaproteobacteria</taxon>
        <taxon>Candidatus Zymogenia</taxon>
        <taxon>Candidatus Zymogeniales</taxon>
        <taxon>Candidatus Zymogenaceae</taxon>
        <taxon>Candidatus Zymogenus</taxon>
    </lineage>
</organism>
<dbReference type="InterPro" id="IPR050109">
    <property type="entry name" value="HTH-type_TetR-like_transc_reg"/>
</dbReference>
<evidence type="ECO:0000256" key="4">
    <source>
        <dbReference type="ARBA" id="ARBA00023163"/>
    </source>
</evidence>
<gene>
    <name evidence="7" type="ORF">JW984_08385</name>
</gene>
<keyword evidence="1" id="KW-0678">Repressor</keyword>
<dbReference type="GO" id="GO:0000976">
    <property type="term" value="F:transcription cis-regulatory region binding"/>
    <property type="evidence" value="ECO:0007669"/>
    <property type="project" value="TreeGrafter"/>
</dbReference>
<dbReference type="EMBL" id="JAFGIX010000042">
    <property type="protein sequence ID" value="MBN1573196.1"/>
    <property type="molecule type" value="Genomic_DNA"/>
</dbReference>
<dbReference type="GO" id="GO:0003700">
    <property type="term" value="F:DNA-binding transcription factor activity"/>
    <property type="evidence" value="ECO:0007669"/>
    <property type="project" value="TreeGrafter"/>
</dbReference>
<evidence type="ECO:0000313" key="8">
    <source>
        <dbReference type="Proteomes" id="UP000809273"/>
    </source>
</evidence>
<evidence type="ECO:0000313" key="7">
    <source>
        <dbReference type="EMBL" id="MBN1573196.1"/>
    </source>
</evidence>
<keyword evidence="3 5" id="KW-0238">DNA-binding</keyword>
<keyword evidence="2" id="KW-0805">Transcription regulation</keyword>
<comment type="caution">
    <text evidence="7">The sequence shown here is derived from an EMBL/GenBank/DDBJ whole genome shotgun (WGS) entry which is preliminary data.</text>
</comment>
<sequence>MKVNDKYIEERILERTAELISRMGLKGWNMDTLASEAGLAKNTLYKIIGSKEELVERVAKRSIRSVQSRLVEIIDGEGEYVDILRRMITEFPILLSAVRADSMREIFLEYPAVEKGVRVHQDELTDRVLDFIETGIEKGILRGDVTAGFIFDLLRAIVIFHIGSGAGAVGDELSKRIGLSFDCLFNGLKV</sequence>
<keyword evidence="4" id="KW-0804">Transcription</keyword>
<dbReference type="SUPFAM" id="SSF46689">
    <property type="entry name" value="Homeodomain-like"/>
    <property type="match status" value="1"/>
</dbReference>
<accession>A0A9D8PMA7</accession>
<dbReference type="PROSITE" id="PS50977">
    <property type="entry name" value="HTH_TETR_2"/>
    <property type="match status" value="1"/>
</dbReference>
<evidence type="ECO:0000256" key="1">
    <source>
        <dbReference type="ARBA" id="ARBA00022491"/>
    </source>
</evidence>
<dbReference type="PANTHER" id="PTHR30055">
    <property type="entry name" value="HTH-TYPE TRANSCRIPTIONAL REGULATOR RUTR"/>
    <property type="match status" value="1"/>
</dbReference>
<dbReference type="Proteomes" id="UP000809273">
    <property type="component" value="Unassembled WGS sequence"/>
</dbReference>
<name>A0A9D8PMA7_9DELT</name>
<dbReference type="InterPro" id="IPR009057">
    <property type="entry name" value="Homeodomain-like_sf"/>
</dbReference>
<reference evidence="7" key="2">
    <citation type="submission" date="2021-01" db="EMBL/GenBank/DDBJ databases">
        <authorList>
            <person name="Hahn C.R."/>
            <person name="Youssef N.H."/>
            <person name="Elshahed M."/>
        </authorList>
    </citation>
    <scope>NUCLEOTIDE SEQUENCE</scope>
    <source>
        <strain evidence="7">Zod_Metabat.24</strain>
    </source>
</reference>
<dbReference type="Pfam" id="PF00440">
    <property type="entry name" value="TetR_N"/>
    <property type="match status" value="1"/>
</dbReference>
<dbReference type="PRINTS" id="PR00455">
    <property type="entry name" value="HTHTETR"/>
</dbReference>
<dbReference type="Gene3D" id="1.10.357.10">
    <property type="entry name" value="Tetracycline Repressor, domain 2"/>
    <property type="match status" value="1"/>
</dbReference>
<dbReference type="AlphaFoldDB" id="A0A9D8PMA7"/>
<proteinExistence type="predicted"/>
<evidence type="ECO:0000256" key="5">
    <source>
        <dbReference type="PROSITE-ProRule" id="PRU00335"/>
    </source>
</evidence>
<dbReference type="PANTHER" id="PTHR30055:SF175">
    <property type="entry name" value="HTH-TYPE TRANSCRIPTIONAL REPRESSOR KSTR2"/>
    <property type="match status" value="1"/>
</dbReference>
<protein>
    <submittedName>
        <fullName evidence="7">TetR/AcrR family transcriptional regulator</fullName>
    </submittedName>
</protein>
<evidence type="ECO:0000259" key="6">
    <source>
        <dbReference type="PROSITE" id="PS50977"/>
    </source>
</evidence>
<feature type="DNA-binding region" description="H-T-H motif" evidence="5">
    <location>
        <begin position="29"/>
        <end position="48"/>
    </location>
</feature>
<evidence type="ECO:0000256" key="3">
    <source>
        <dbReference type="ARBA" id="ARBA00023125"/>
    </source>
</evidence>
<evidence type="ECO:0000256" key="2">
    <source>
        <dbReference type="ARBA" id="ARBA00023015"/>
    </source>
</evidence>
<feature type="domain" description="HTH tetR-type" evidence="6">
    <location>
        <begin position="6"/>
        <end position="66"/>
    </location>
</feature>
<dbReference type="Gene3D" id="1.10.10.60">
    <property type="entry name" value="Homeodomain-like"/>
    <property type="match status" value="1"/>
</dbReference>
<dbReference type="InterPro" id="IPR001647">
    <property type="entry name" value="HTH_TetR"/>
</dbReference>